<accession>A0AA37Q623</accession>
<dbReference type="PANTHER" id="PTHR30572:SF4">
    <property type="entry name" value="ABC TRANSPORTER PERMEASE YTRF"/>
    <property type="match status" value="1"/>
</dbReference>
<comment type="similarity">
    <text evidence="6">Belongs to the ABC-4 integral membrane protein family.</text>
</comment>
<keyword evidence="2" id="KW-1003">Cell membrane</keyword>
<feature type="domain" description="MacB-like periplasmic core" evidence="9">
    <location>
        <begin position="617"/>
        <end position="745"/>
    </location>
</feature>
<feature type="domain" description="ABC3 transporter permease C-terminal" evidence="8">
    <location>
        <begin position="787"/>
        <end position="895"/>
    </location>
</feature>
<gene>
    <name evidence="10" type="ORF">rosag_34920</name>
</gene>
<feature type="domain" description="MacB-like periplasmic core" evidence="9">
    <location>
        <begin position="129"/>
        <end position="311"/>
    </location>
</feature>
<dbReference type="InterPro" id="IPR050250">
    <property type="entry name" value="Macrolide_Exporter_MacB"/>
</dbReference>
<evidence type="ECO:0000256" key="2">
    <source>
        <dbReference type="ARBA" id="ARBA00022475"/>
    </source>
</evidence>
<feature type="transmembrane region" description="Helical" evidence="7">
    <location>
        <begin position="860"/>
        <end position="885"/>
    </location>
</feature>
<evidence type="ECO:0000256" key="4">
    <source>
        <dbReference type="ARBA" id="ARBA00022989"/>
    </source>
</evidence>
<dbReference type="PANTHER" id="PTHR30572">
    <property type="entry name" value="MEMBRANE COMPONENT OF TRANSPORTER-RELATED"/>
    <property type="match status" value="1"/>
</dbReference>
<organism evidence="10 11">
    <name type="scientific">Roseisolibacter agri</name>
    <dbReference type="NCBI Taxonomy" id="2014610"/>
    <lineage>
        <taxon>Bacteria</taxon>
        <taxon>Pseudomonadati</taxon>
        <taxon>Gemmatimonadota</taxon>
        <taxon>Gemmatimonadia</taxon>
        <taxon>Gemmatimonadales</taxon>
        <taxon>Gemmatimonadaceae</taxon>
        <taxon>Roseisolibacter</taxon>
    </lineage>
</organism>
<keyword evidence="5 7" id="KW-0472">Membrane</keyword>
<feature type="transmembrane region" description="Helical" evidence="7">
    <location>
        <begin position="780"/>
        <end position="807"/>
    </location>
</feature>
<dbReference type="InterPro" id="IPR003838">
    <property type="entry name" value="ABC3_permease_C"/>
</dbReference>
<protein>
    <recommendedName>
        <fullName evidence="12">Macrolide export ATP-binding/permease protein MacB</fullName>
    </recommendedName>
</protein>
<dbReference type="RefSeq" id="WP_284351428.1">
    <property type="nucleotide sequence ID" value="NZ_BRXS01000005.1"/>
</dbReference>
<feature type="transmembrane region" description="Helical" evidence="7">
    <location>
        <begin position="828"/>
        <end position="854"/>
    </location>
</feature>
<dbReference type="AlphaFoldDB" id="A0AA37Q623"/>
<feature type="domain" description="ABC3 transporter permease C-terminal" evidence="8">
    <location>
        <begin position="355"/>
        <end position="474"/>
    </location>
</feature>
<dbReference type="EMBL" id="BRXS01000005">
    <property type="protein sequence ID" value="GLC26979.1"/>
    <property type="molecule type" value="Genomic_DNA"/>
</dbReference>
<dbReference type="Pfam" id="PF12704">
    <property type="entry name" value="MacB_PCD"/>
    <property type="match status" value="2"/>
</dbReference>
<dbReference type="InterPro" id="IPR047928">
    <property type="entry name" value="Perm_prefix_1"/>
</dbReference>
<comment type="subcellular location">
    <subcellularLocation>
        <location evidence="1">Cell membrane</location>
        <topology evidence="1">Multi-pass membrane protein</topology>
    </subcellularLocation>
</comment>
<evidence type="ECO:0000256" key="6">
    <source>
        <dbReference type="ARBA" id="ARBA00038076"/>
    </source>
</evidence>
<dbReference type="InterPro" id="IPR025857">
    <property type="entry name" value="MacB_PCD"/>
</dbReference>
<feature type="transmembrane region" description="Helical" evidence="7">
    <location>
        <begin position="447"/>
        <end position="470"/>
    </location>
</feature>
<evidence type="ECO:0008006" key="12">
    <source>
        <dbReference type="Google" id="ProtNLM"/>
    </source>
</evidence>
<evidence type="ECO:0000256" key="7">
    <source>
        <dbReference type="SAM" id="Phobius"/>
    </source>
</evidence>
<feature type="transmembrane region" description="Helical" evidence="7">
    <location>
        <begin position="94"/>
        <end position="116"/>
    </location>
</feature>
<evidence type="ECO:0000259" key="8">
    <source>
        <dbReference type="Pfam" id="PF02687"/>
    </source>
</evidence>
<evidence type="ECO:0000256" key="5">
    <source>
        <dbReference type="ARBA" id="ARBA00023136"/>
    </source>
</evidence>
<evidence type="ECO:0000256" key="3">
    <source>
        <dbReference type="ARBA" id="ARBA00022692"/>
    </source>
</evidence>
<feature type="transmembrane region" description="Helical" evidence="7">
    <location>
        <begin position="354"/>
        <end position="375"/>
    </location>
</feature>
<dbReference type="GO" id="GO:0022857">
    <property type="term" value="F:transmembrane transporter activity"/>
    <property type="evidence" value="ECO:0007669"/>
    <property type="project" value="TreeGrafter"/>
</dbReference>
<sequence>MRLVHAARARLRLLFARRDAESRMREEFRFHLDMEAERLVREEGLTPPEARRRAVIAFGLAAQHEDAMRDGRGLAWLGGLALDLRLGGRMLVKYPGLTAVGGLAMAFAIWVAAGAFEFTGQVLFPRLPLPDADRVVALERWDAAAGRAQPQALHDFAAWRSDLRSVTELGAYRLAQRNLITADGESLPTEVAEISAAAFRVARARPLLGRALSEADERPDAPAVAVIGHDVWRARFGADSGVVGREVRLGRTPTTVVGVMPEGFAFPVAQSLWVPLRLSPLDYPRGAGPAITIFGRLARGATLDEAQAELTTWGRRAAADFPGTHRHLRPRVMPYAQSVALVDGSALLVTKSSYVFFVMLVVLICGNVALLMFARAATREGEIAVRNSLGATRRRIVAQLFAEALVLGGVAAAVGLGAAGLGVRLLVRAFEAHSGRLPFWFHAGLSPWTVLYAVLLTVLGAAIAGVLPGLKVTRGLQARLRQTAAGAGGLRFGGIWTAVIVAQIAVTLGFPVVAFSVYGGVRGARTMVADFPAAEFLSARIALDREASPGADTSLAAFVARRRATARELERRLHAEPGVVGVTFAERLPRMHHLPHWIEVDSGGAAPQDPRFPGGYRTSSAAVDADYFDVLGVPVRAGRAFHAGDLAPGSRVVIVNESFVRLVLGGRNPIGRHLRYDWRNDESGPLSESAGPAPWYEIVGVVPDLGMSAAADPKVAGFYHPLAADVVVPLHVAVRVRGGDAAAFAPRLRAVAAAVDPTLRVDDVARMDTLSDAGIAFSMFWVRLLGVVSAVAMLLSMAGIYAVMAFTVARRTREIGIRVALGASRRRLVASVFARPLAQVALGVVAGGVLTVLLRDVEEATPAALAGALAYSVFMLGVCLLACIVPTRRALRVEPTVAMRVD</sequence>
<comment type="caution">
    <text evidence="10">The sequence shown here is derived from an EMBL/GenBank/DDBJ whole genome shotgun (WGS) entry which is preliminary data.</text>
</comment>
<dbReference type="GO" id="GO:0005886">
    <property type="term" value="C:plasma membrane"/>
    <property type="evidence" value="ECO:0007669"/>
    <property type="project" value="UniProtKB-SubCell"/>
</dbReference>
<dbReference type="Pfam" id="PF02687">
    <property type="entry name" value="FtsX"/>
    <property type="match status" value="2"/>
</dbReference>
<reference evidence="10" key="1">
    <citation type="submission" date="2022-08" db="EMBL/GenBank/DDBJ databases">
        <title>Draft genome sequencing of Roseisolibacter agri AW1220.</title>
        <authorList>
            <person name="Tobiishi Y."/>
            <person name="Tonouchi A."/>
        </authorList>
    </citation>
    <scope>NUCLEOTIDE SEQUENCE</scope>
    <source>
        <strain evidence="10">AW1220</strain>
    </source>
</reference>
<evidence type="ECO:0000313" key="11">
    <source>
        <dbReference type="Proteomes" id="UP001161325"/>
    </source>
</evidence>
<dbReference type="NCBIfam" id="NF038403">
    <property type="entry name" value="perm_prefix_1"/>
    <property type="match status" value="1"/>
</dbReference>
<dbReference type="Proteomes" id="UP001161325">
    <property type="component" value="Unassembled WGS sequence"/>
</dbReference>
<feature type="transmembrane region" description="Helical" evidence="7">
    <location>
        <begin position="396"/>
        <end position="427"/>
    </location>
</feature>
<proteinExistence type="inferred from homology"/>
<evidence type="ECO:0000259" key="9">
    <source>
        <dbReference type="Pfam" id="PF12704"/>
    </source>
</evidence>
<feature type="transmembrane region" description="Helical" evidence="7">
    <location>
        <begin position="490"/>
        <end position="518"/>
    </location>
</feature>
<keyword evidence="3 7" id="KW-0812">Transmembrane</keyword>
<name>A0AA37Q623_9BACT</name>
<keyword evidence="11" id="KW-1185">Reference proteome</keyword>
<evidence type="ECO:0000313" key="10">
    <source>
        <dbReference type="EMBL" id="GLC26979.1"/>
    </source>
</evidence>
<keyword evidence="4 7" id="KW-1133">Transmembrane helix</keyword>
<evidence type="ECO:0000256" key="1">
    <source>
        <dbReference type="ARBA" id="ARBA00004651"/>
    </source>
</evidence>